<dbReference type="InterPro" id="IPR058163">
    <property type="entry name" value="LysR-type_TF_proteobact-type"/>
</dbReference>
<comment type="similarity">
    <text evidence="1">Belongs to the LysR transcriptional regulatory family.</text>
</comment>
<dbReference type="InterPro" id="IPR036390">
    <property type="entry name" value="WH_DNA-bd_sf"/>
</dbReference>
<dbReference type="EMBL" id="CP009533">
    <property type="protein sequence ID" value="AIS18027.1"/>
    <property type="molecule type" value="Genomic_DNA"/>
</dbReference>
<sequence>MFDWEDLRHFAAFVRAGSLASAAKALAVDHATVARRIASLESALNLKLVDRRSRAYVLTHQGLRIAEFAEQMSASSFALEHYAGADQPDVQGEVVLSAPPVLLGSLIAPHAGTLLVQHPALSLRLVGTKSRTSLARREADVAVSLARPLESTLVASLLGHLDYALYASPAYLAQAAKPRFIGYDASQAKSIQHRWLVEQAKGGDFVLCSNDLRVQALAAAGAAGIVCLPAFIAAEHGLQRVDPEADTLNIEVWMAFHEDVRATPRIQAVGEFVRTCMAVLPRL</sequence>
<reference evidence="6 7" key="1">
    <citation type="journal article" date="2015" name="J. Biotechnol.">
        <title>Complete genome sequence of Pseudomonas rhizosphaerae IH5T (=DSM 16299T), a phosphate-solubilizing rhizobacterium for bacterial biofertilizer.</title>
        <authorList>
            <person name="Kwak Y."/>
            <person name="Jung B.K."/>
            <person name="Shin J.H."/>
        </authorList>
    </citation>
    <scope>NUCLEOTIDE SEQUENCE [LARGE SCALE GENOMIC DNA]</scope>
    <source>
        <strain evidence="6">DSM 16299</strain>
    </source>
</reference>
<dbReference type="GO" id="GO:0006351">
    <property type="term" value="P:DNA-templated transcription"/>
    <property type="evidence" value="ECO:0007669"/>
    <property type="project" value="TreeGrafter"/>
</dbReference>
<evidence type="ECO:0000256" key="3">
    <source>
        <dbReference type="ARBA" id="ARBA00023125"/>
    </source>
</evidence>
<evidence type="ECO:0000313" key="7">
    <source>
        <dbReference type="Proteomes" id="UP000029499"/>
    </source>
</evidence>
<dbReference type="SUPFAM" id="SSF46785">
    <property type="entry name" value="Winged helix' DNA-binding domain"/>
    <property type="match status" value="1"/>
</dbReference>
<dbReference type="InterPro" id="IPR005119">
    <property type="entry name" value="LysR_subst-bd"/>
</dbReference>
<evidence type="ECO:0000256" key="4">
    <source>
        <dbReference type="ARBA" id="ARBA00023163"/>
    </source>
</evidence>
<feature type="domain" description="HTH lysR-type" evidence="5">
    <location>
        <begin position="2"/>
        <end position="59"/>
    </location>
</feature>
<evidence type="ECO:0000259" key="5">
    <source>
        <dbReference type="PROSITE" id="PS50931"/>
    </source>
</evidence>
<dbReference type="Proteomes" id="UP000029499">
    <property type="component" value="Chromosome"/>
</dbReference>
<proteinExistence type="inferred from homology"/>
<dbReference type="HOGENOM" id="CLU_039613_2_1_6"/>
<dbReference type="GO" id="GO:0043565">
    <property type="term" value="F:sequence-specific DNA binding"/>
    <property type="evidence" value="ECO:0007669"/>
    <property type="project" value="TreeGrafter"/>
</dbReference>
<evidence type="ECO:0000256" key="2">
    <source>
        <dbReference type="ARBA" id="ARBA00023015"/>
    </source>
</evidence>
<dbReference type="InterPro" id="IPR000847">
    <property type="entry name" value="LysR_HTH_N"/>
</dbReference>
<dbReference type="SUPFAM" id="SSF53850">
    <property type="entry name" value="Periplasmic binding protein-like II"/>
    <property type="match status" value="1"/>
</dbReference>
<dbReference type="STRING" id="216142.LT40_11765"/>
<dbReference type="RefSeq" id="WP_043190172.1">
    <property type="nucleotide sequence ID" value="NZ_CP009533.1"/>
</dbReference>
<dbReference type="eggNOG" id="COG0583">
    <property type="taxonomic scope" value="Bacteria"/>
</dbReference>
<evidence type="ECO:0000256" key="1">
    <source>
        <dbReference type="ARBA" id="ARBA00009437"/>
    </source>
</evidence>
<keyword evidence="3" id="KW-0238">DNA-binding</keyword>
<dbReference type="PANTHER" id="PTHR30537">
    <property type="entry name" value="HTH-TYPE TRANSCRIPTIONAL REGULATOR"/>
    <property type="match status" value="1"/>
</dbReference>
<gene>
    <name evidence="6" type="ORF">LT40_11765</name>
</gene>
<organism evidence="6 7">
    <name type="scientific">Pseudomonas rhizosphaerae</name>
    <dbReference type="NCBI Taxonomy" id="216142"/>
    <lineage>
        <taxon>Bacteria</taxon>
        <taxon>Pseudomonadati</taxon>
        <taxon>Pseudomonadota</taxon>
        <taxon>Gammaproteobacteria</taxon>
        <taxon>Pseudomonadales</taxon>
        <taxon>Pseudomonadaceae</taxon>
        <taxon>Pseudomonas</taxon>
    </lineage>
</organism>
<keyword evidence="7" id="KW-1185">Reference proteome</keyword>
<dbReference type="KEGG" id="prh:LT40_11765"/>
<protein>
    <submittedName>
        <fullName evidence="6">LysR family transcriptional regulator</fullName>
    </submittedName>
</protein>
<dbReference type="Gene3D" id="3.40.190.290">
    <property type="match status" value="1"/>
</dbReference>
<dbReference type="AlphaFoldDB" id="A0A089YUF7"/>
<name>A0A089YUF7_9PSED</name>
<dbReference type="Gene3D" id="1.10.10.10">
    <property type="entry name" value="Winged helix-like DNA-binding domain superfamily/Winged helix DNA-binding domain"/>
    <property type="match status" value="1"/>
</dbReference>
<evidence type="ECO:0000313" key="6">
    <source>
        <dbReference type="EMBL" id="AIS18027.1"/>
    </source>
</evidence>
<dbReference type="PROSITE" id="PS50931">
    <property type="entry name" value="HTH_LYSR"/>
    <property type="match status" value="1"/>
</dbReference>
<keyword evidence="2" id="KW-0805">Transcription regulation</keyword>
<dbReference type="PANTHER" id="PTHR30537:SF3">
    <property type="entry name" value="TRANSCRIPTIONAL REGULATORY PROTEIN"/>
    <property type="match status" value="1"/>
</dbReference>
<dbReference type="Pfam" id="PF03466">
    <property type="entry name" value="LysR_substrate"/>
    <property type="match status" value="1"/>
</dbReference>
<dbReference type="Pfam" id="PF00126">
    <property type="entry name" value="HTH_1"/>
    <property type="match status" value="1"/>
</dbReference>
<accession>A0A089YUF7</accession>
<dbReference type="GO" id="GO:0003700">
    <property type="term" value="F:DNA-binding transcription factor activity"/>
    <property type="evidence" value="ECO:0007669"/>
    <property type="project" value="InterPro"/>
</dbReference>
<keyword evidence="4" id="KW-0804">Transcription</keyword>
<dbReference type="OrthoDB" id="570111at2"/>
<dbReference type="InterPro" id="IPR036388">
    <property type="entry name" value="WH-like_DNA-bd_sf"/>
</dbReference>